<dbReference type="KEGG" id="pmrn:116957461"/>
<comment type="subunit">
    <text evidence="4">Homotrimer.</text>
</comment>
<dbReference type="Proteomes" id="UP001318040">
    <property type="component" value="Chromosome 74"/>
</dbReference>
<feature type="transmembrane region" description="Helical" evidence="12">
    <location>
        <begin position="70"/>
        <end position="91"/>
    </location>
</feature>
<dbReference type="InterPro" id="IPR011992">
    <property type="entry name" value="EF-hand-dom_pair"/>
</dbReference>
<dbReference type="InterPro" id="IPR004323">
    <property type="entry name" value="Ion_tolerance_CutA"/>
</dbReference>
<comment type="similarity">
    <text evidence="3">Belongs to the CutA family.</text>
</comment>
<proteinExistence type="inferred from homology"/>
<evidence type="ECO:0000313" key="15">
    <source>
        <dbReference type="RefSeq" id="XP_032835512.1"/>
    </source>
</evidence>
<dbReference type="InterPro" id="IPR002048">
    <property type="entry name" value="EF_hand_dom"/>
</dbReference>
<evidence type="ECO:0000256" key="6">
    <source>
        <dbReference type="ARBA" id="ARBA00022824"/>
    </source>
</evidence>
<feature type="compositionally biased region" description="Low complexity" evidence="11">
    <location>
        <begin position="17"/>
        <end position="48"/>
    </location>
</feature>
<protein>
    <submittedName>
        <fullName evidence="15">Divergent protein kinase domain 1B-like isoform X1</fullName>
    </submittedName>
</protein>
<dbReference type="PROSITE" id="PS50222">
    <property type="entry name" value="EF_HAND_2"/>
    <property type="match status" value="1"/>
</dbReference>
<dbReference type="InterPro" id="IPR022049">
    <property type="entry name" value="FAM69_kinase_dom"/>
</dbReference>
<evidence type="ECO:0000256" key="4">
    <source>
        <dbReference type="ARBA" id="ARBA00011233"/>
    </source>
</evidence>
<dbReference type="GO" id="GO:0005789">
    <property type="term" value="C:endoplasmic reticulum membrane"/>
    <property type="evidence" value="ECO:0007669"/>
    <property type="project" value="UniProtKB-SubCell"/>
</dbReference>
<evidence type="ECO:0000256" key="2">
    <source>
        <dbReference type="ARBA" id="ARBA00006338"/>
    </source>
</evidence>
<dbReference type="Pfam" id="PF14875">
    <property type="entry name" value="PIP49_N"/>
    <property type="match status" value="1"/>
</dbReference>
<dbReference type="SMART" id="SM01299">
    <property type="entry name" value="PIP49_N"/>
    <property type="match status" value="1"/>
</dbReference>
<reference evidence="15" key="1">
    <citation type="submission" date="2025-08" db="UniProtKB">
        <authorList>
            <consortium name="RefSeq"/>
        </authorList>
    </citation>
    <scope>IDENTIFICATION</scope>
    <source>
        <tissue evidence="15">Sperm</tissue>
    </source>
</reference>
<keyword evidence="8 12" id="KW-1133">Transmembrane helix</keyword>
<organism evidence="14 15">
    <name type="scientific">Petromyzon marinus</name>
    <name type="common">Sea lamprey</name>
    <dbReference type="NCBI Taxonomy" id="7757"/>
    <lineage>
        <taxon>Eukaryota</taxon>
        <taxon>Metazoa</taxon>
        <taxon>Chordata</taxon>
        <taxon>Craniata</taxon>
        <taxon>Vertebrata</taxon>
        <taxon>Cyclostomata</taxon>
        <taxon>Hyperoartia</taxon>
        <taxon>Petromyzontiformes</taxon>
        <taxon>Petromyzontidae</taxon>
        <taxon>Petromyzon</taxon>
    </lineage>
</organism>
<dbReference type="SUPFAM" id="SSF54913">
    <property type="entry name" value="GlnB-like"/>
    <property type="match status" value="1"/>
</dbReference>
<evidence type="ECO:0000256" key="3">
    <source>
        <dbReference type="ARBA" id="ARBA00010169"/>
    </source>
</evidence>
<dbReference type="AlphaFoldDB" id="A0AAJ7UFU3"/>
<comment type="subcellular location">
    <subcellularLocation>
        <location evidence="1">Endoplasmic reticulum membrane</location>
        <topology evidence="1">Single-pass type II membrane protein</topology>
    </subcellularLocation>
</comment>
<gene>
    <name evidence="15" type="primary">LOC116957461</name>
</gene>
<evidence type="ECO:0000256" key="9">
    <source>
        <dbReference type="ARBA" id="ARBA00023136"/>
    </source>
</evidence>
<dbReference type="GO" id="GO:0010038">
    <property type="term" value="P:response to metal ion"/>
    <property type="evidence" value="ECO:0007669"/>
    <property type="project" value="InterPro"/>
</dbReference>
<dbReference type="RefSeq" id="XP_032835512.1">
    <property type="nucleotide sequence ID" value="XM_032979621.1"/>
</dbReference>
<feature type="domain" description="EF-hand" evidence="13">
    <location>
        <begin position="312"/>
        <end position="347"/>
    </location>
</feature>
<keyword evidence="5 12" id="KW-0812">Transmembrane</keyword>
<dbReference type="SUPFAM" id="SSF47473">
    <property type="entry name" value="EF-hand"/>
    <property type="match status" value="1"/>
</dbReference>
<dbReference type="GO" id="GO:0005509">
    <property type="term" value="F:calcium ion binding"/>
    <property type="evidence" value="ECO:0007669"/>
    <property type="project" value="InterPro"/>
</dbReference>
<feature type="region of interest" description="Disordered" evidence="11">
    <location>
        <begin position="1"/>
        <end position="54"/>
    </location>
</feature>
<evidence type="ECO:0000313" key="14">
    <source>
        <dbReference type="Proteomes" id="UP001318040"/>
    </source>
</evidence>
<keyword evidence="7" id="KW-0735">Signal-anchor</keyword>
<evidence type="ECO:0000256" key="10">
    <source>
        <dbReference type="ARBA" id="ARBA00023157"/>
    </source>
</evidence>
<comment type="similarity">
    <text evidence="2">Belongs to the DIPK family.</text>
</comment>
<dbReference type="PANTHER" id="PTHR21093:SF3">
    <property type="entry name" value="DIVERGENT PROTEIN KINASE DOMAIN 1B"/>
    <property type="match status" value="1"/>
</dbReference>
<evidence type="ECO:0000256" key="11">
    <source>
        <dbReference type="SAM" id="MobiDB-lite"/>
    </source>
</evidence>
<name>A0AAJ7UFU3_PETMA</name>
<dbReference type="Pfam" id="PF12260">
    <property type="entry name" value="PIP49_C"/>
    <property type="match status" value="1"/>
</dbReference>
<sequence length="575" mass="62976">MRRREGRPRPGADEGATTTRRPTTTTTTRPTTTTTTTGPTTTTTTTTTAASPPPPRLSMACKAAPCCRRAAGALAVIVALLVVSLLLLPVVRRGSAWLIAKATGRPLPGQHSVVMITCPTEAVARDMARSLVERRLAACVSIIPKITSFFHWEGRVEEQGEFLLTRFPGLRVKHLFLVWLGVLVGSWVLYMQYSSYTELCRGAVCKIMVCDQYKKGIIAGSACSALCEEKTLQFQRCLSTHPTRQVYTGRWGKADVVIKCGLEEAFRLDLEPDSSPRRELVLFDKPIKGTSMDEFKEMLLHFLQTKLGNQPSLPELVSHLIALADVNRDGKVSLAEAKSAWALLQRNDFLLMVVLREREHAPRLLGFCGDTYVTERVGVTRLYGVVPPWPLASVVPAWLSRAAERALLAPPWALRAKVSIGLLEFTEEVFHGAYGSFHVCEAGPAAFGHNERHDARLLDLGAVVPEVALRAALAARRCDSNEDCVVGSDCRAACDRLARRCSPDAIQPNLPKVCALLAEYLLAGCPADIAAELRRQLAVCTSLRGSANTMEVHHSLVLNNLKALLWKQISNAKEA</sequence>
<dbReference type="InterPro" id="IPR029244">
    <property type="entry name" value="FAM69_N"/>
</dbReference>
<dbReference type="Pfam" id="PF03091">
    <property type="entry name" value="CutA1"/>
    <property type="match status" value="1"/>
</dbReference>
<evidence type="ECO:0000256" key="8">
    <source>
        <dbReference type="ARBA" id="ARBA00022989"/>
    </source>
</evidence>
<keyword evidence="10" id="KW-1015">Disulfide bond</keyword>
<evidence type="ECO:0000256" key="5">
    <source>
        <dbReference type="ARBA" id="ARBA00022692"/>
    </source>
</evidence>
<evidence type="ECO:0000259" key="13">
    <source>
        <dbReference type="PROSITE" id="PS50222"/>
    </source>
</evidence>
<keyword evidence="14" id="KW-1185">Reference proteome</keyword>
<keyword evidence="9 12" id="KW-0472">Membrane</keyword>
<dbReference type="PANTHER" id="PTHR21093">
    <property type="entry name" value="DIVERGENT PROTEIN KINASE DOMAIN 1C-RELATED"/>
    <property type="match status" value="1"/>
</dbReference>
<dbReference type="InterPro" id="IPR011322">
    <property type="entry name" value="N-reg_PII-like_a/b"/>
</dbReference>
<evidence type="ECO:0000256" key="1">
    <source>
        <dbReference type="ARBA" id="ARBA00004648"/>
    </source>
</evidence>
<dbReference type="Gene3D" id="3.30.70.120">
    <property type="match status" value="1"/>
</dbReference>
<dbReference type="InterPro" id="IPR015867">
    <property type="entry name" value="N-reg_PII/ATP_PRibTrfase_C"/>
</dbReference>
<evidence type="ECO:0000256" key="7">
    <source>
        <dbReference type="ARBA" id="ARBA00022968"/>
    </source>
</evidence>
<evidence type="ECO:0000256" key="12">
    <source>
        <dbReference type="SAM" id="Phobius"/>
    </source>
</evidence>
<accession>A0AAJ7UFU3</accession>
<keyword evidence="6" id="KW-0256">Endoplasmic reticulum</keyword>